<keyword evidence="3" id="KW-1185">Reference proteome</keyword>
<keyword evidence="1" id="KW-0472">Membrane</keyword>
<dbReference type="Pfam" id="PF09945">
    <property type="entry name" value="DUF2177"/>
    <property type="match status" value="1"/>
</dbReference>
<accession>A0ABP7SVU5</accession>
<evidence type="ECO:0000313" key="3">
    <source>
        <dbReference type="Proteomes" id="UP001501353"/>
    </source>
</evidence>
<proteinExistence type="predicted"/>
<dbReference type="Proteomes" id="UP001501353">
    <property type="component" value="Unassembled WGS sequence"/>
</dbReference>
<protein>
    <submittedName>
        <fullName evidence="2">DUF2177 family protein</fullName>
    </submittedName>
</protein>
<reference evidence="3" key="1">
    <citation type="journal article" date="2019" name="Int. J. Syst. Evol. Microbiol.">
        <title>The Global Catalogue of Microorganisms (GCM) 10K type strain sequencing project: providing services to taxonomists for standard genome sequencing and annotation.</title>
        <authorList>
            <consortium name="The Broad Institute Genomics Platform"/>
            <consortium name="The Broad Institute Genome Sequencing Center for Infectious Disease"/>
            <person name="Wu L."/>
            <person name="Ma J."/>
        </authorList>
    </citation>
    <scope>NUCLEOTIDE SEQUENCE [LARGE SCALE GENOMIC DNA]</scope>
    <source>
        <strain evidence="3">JCM 16673</strain>
    </source>
</reference>
<evidence type="ECO:0000256" key="1">
    <source>
        <dbReference type="SAM" id="Phobius"/>
    </source>
</evidence>
<name>A0ABP7SVU5_9BURK</name>
<dbReference type="EMBL" id="BAAAZE010000005">
    <property type="protein sequence ID" value="GAA4017243.1"/>
    <property type="molecule type" value="Genomic_DNA"/>
</dbReference>
<evidence type="ECO:0000313" key="2">
    <source>
        <dbReference type="EMBL" id="GAA4017243.1"/>
    </source>
</evidence>
<dbReference type="InterPro" id="IPR018687">
    <property type="entry name" value="DUF2177_membr"/>
</dbReference>
<keyword evidence="1" id="KW-0812">Transmembrane</keyword>
<comment type="caution">
    <text evidence="2">The sequence shown here is derived from an EMBL/GenBank/DDBJ whole genome shotgun (WGS) entry which is preliminary data.</text>
</comment>
<keyword evidence="1" id="KW-1133">Transmembrane helix</keyword>
<gene>
    <name evidence="2" type="ORF">GCM10022212_10930</name>
</gene>
<sequence>MRSQREPAMTKYLSIYFATGIVFWLLDFIWLGFVIKDFYVREFGDMLLPSPLPTPAVAFYVLYVIGIVVFAVMPALASDSWLKALAMGALLGLMAYGTYDLSNLATLKGWSTRFAMIDIAWGTSATAIAATLGFWISRAALPRL</sequence>
<feature type="transmembrane region" description="Helical" evidence="1">
    <location>
        <begin position="80"/>
        <end position="99"/>
    </location>
</feature>
<feature type="transmembrane region" description="Helical" evidence="1">
    <location>
        <begin position="12"/>
        <end position="35"/>
    </location>
</feature>
<feature type="transmembrane region" description="Helical" evidence="1">
    <location>
        <begin position="119"/>
        <end position="141"/>
    </location>
</feature>
<feature type="transmembrane region" description="Helical" evidence="1">
    <location>
        <begin position="55"/>
        <end position="73"/>
    </location>
</feature>
<organism evidence="2 3">
    <name type="scientific">Actimicrobium antarcticum</name>
    <dbReference type="NCBI Taxonomy" id="1051899"/>
    <lineage>
        <taxon>Bacteria</taxon>
        <taxon>Pseudomonadati</taxon>
        <taxon>Pseudomonadota</taxon>
        <taxon>Betaproteobacteria</taxon>
        <taxon>Burkholderiales</taxon>
        <taxon>Oxalobacteraceae</taxon>
        <taxon>Actimicrobium</taxon>
    </lineage>
</organism>